<evidence type="ECO:0000259" key="3">
    <source>
        <dbReference type="PROSITE" id="PS50848"/>
    </source>
</evidence>
<dbReference type="PROSITE" id="PS50848">
    <property type="entry name" value="START"/>
    <property type="match status" value="1"/>
</dbReference>
<dbReference type="PANTHER" id="PTHR19308:SF39">
    <property type="entry name" value="PHOSPHATIDYLCHOLINE TRANSFER PROTEIN"/>
    <property type="match status" value="1"/>
</dbReference>
<protein>
    <recommendedName>
        <fullName evidence="3">START domain-containing protein</fullName>
    </recommendedName>
</protein>
<feature type="transmembrane region" description="Helical" evidence="2">
    <location>
        <begin position="1195"/>
        <end position="1214"/>
    </location>
</feature>
<dbReference type="Gene3D" id="3.30.530.20">
    <property type="match status" value="3"/>
</dbReference>
<feature type="transmembrane region" description="Helical" evidence="2">
    <location>
        <begin position="1154"/>
        <end position="1175"/>
    </location>
</feature>
<keyword evidence="5" id="KW-1185">Reference proteome</keyword>
<gene>
    <name evidence="4" type="ORF">TeGR_g11565</name>
</gene>
<keyword evidence="2" id="KW-0472">Membrane</keyword>
<name>A0ABQ6N4S8_9STRA</name>
<dbReference type="InterPro" id="IPR023393">
    <property type="entry name" value="START-like_dom_sf"/>
</dbReference>
<evidence type="ECO:0000313" key="4">
    <source>
        <dbReference type="EMBL" id="GMI40355.1"/>
    </source>
</evidence>
<feature type="compositionally biased region" description="Basic residues" evidence="1">
    <location>
        <begin position="1304"/>
        <end position="1315"/>
    </location>
</feature>
<evidence type="ECO:0000256" key="1">
    <source>
        <dbReference type="SAM" id="MobiDB-lite"/>
    </source>
</evidence>
<feature type="domain" description="START" evidence="3">
    <location>
        <begin position="349"/>
        <end position="482"/>
    </location>
</feature>
<organism evidence="4 5">
    <name type="scientific">Tetraparma gracilis</name>
    <dbReference type="NCBI Taxonomy" id="2962635"/>
    <lineage>
        <taxon>Eukaryota</taxon>
        <taxon>Sar</taxon>
        <taxon>Stramenopiles</taxon>
        <taxon>Ochrophyta</taxon>
        <taxon>Bolidophyceae</taxon>
        <taxon>Parmales</taxon>
        <taxon>Triparmaceae</taxon>
        <taxon>Tetraparma</taxon>
    </lineage>
</organism>
<sequence length="1354" mass="151543">MLRRMQEHYERSGRAVDAEIRAAMPPPPHKDALDDDQLAHAEACEVLHASFGPGVGRSQSAAGRILSNASRQLQGLINYVDSDRLKEWTKVQSPSPFVSMFTKRVVEQSRVMAKAEGVVDCPAREVVAWWVNACSRESMDASRDLEHDPAKFVLSERSQYDNVLVNVKAMPWSLSSREFISRQLAYRDTAGDYVIAFKPEPAHVKADYGSKMKVVRASTIGHLRVTPTGDSQCRLALIQCTDAGGTIPLKVLEAKIPQILGMLLRARDSFCRDEEIDADSCALMADRMMSDQQYSPDELDLLSGVKARFAALPASSFKDLDSPDPLTKMQLKPGAGSVAGTLRASAVVDADFSSCAAWDWLKMARHQVKAFFASGGIERSSIPFNDHSCAVHMQQSLGVPGFNKREAVLRFAWRRLDNVITVVSQSTDDDLYPSDKKDFVRMISQSLMTFERLAEIDGIPQTLVTWVVQADVGGLVPKKVVDGAAVGFLRYTVRMRTTFDRSEEIDARAGEKMARTLDAHQATAAYTAEEEGILDAGLGHLTKYKVQQSTTVKLQSTKNQASVWKKHGDADMWGRVVGSVNARPIDVLAFVWNVEQRCKLKVDDLEKSVEERGVHNQVVYMKKRFPYPLDAREFFSRVLWRPHGRGFLVVSLPEVSASRAAEGEAVVRARYTHAMLISKISADSTVCSLEHVMRPEFGGKLPNWAKRVGMQRSMGDLLEIQSRFQGLNTLEDWDEEDGKAVGVTLVTKTEKEKRHKRGESKSEARVRLIFEQSKGLRQLGKRYTWFQEMMSLVVRNRLRPASDTNVKLCNVKSKHARTIGGGLASAIVSNLTVEAAVDEWVARYPAMAELDREYAWFRPMMETVAQGLLDSVNWGSAMRLYTGAGLSILDLFTDLFMIYTYTTTGQKEAATSMALAVGTSLLLQLLTVYIQTKKQPVSAQVKEVLILFSGCKPGVEAYRVASKMEMEPGATLSAELMLVMTRSIEMVSESIPGAVIQCVAILRSSGVTKRAVLSLAVSAITTGFASAIMSFDYDVTPQRRHDEPEFYGYIPDTGTSRMLIFLCMILNGALLLLARGVSTAFLSMIGFKYVLYYYLSDMSLYLLYKIVRRDLSYWLRLEGIMNVVGSVLERAIVKILVDFTGVLQFRHPGELGGGVWTANVTFAFVASLVTTQLFFSSDQAEKQKIVLDEVQAWRLVLAIMGAWFLVFAIFLALAKTKYMRTFFSLRTGHAHIKGYFLDHDEDRIKMFLHGINRRLWSSIRDDVKQYTLDNWERWEDEKPEWFDQPFKESVDEDMIPAARVRASLGRRRSTRRRRSLTGSARVAGDEGEGAIAAREAREARGVENTDTDSKRELE</sequence>
<feature type="transmembrane region" description="Helical" evidence="2">
    <location>
        <begin position="1011"/>
        <end position="1031"/>
    </location>
</feature>
<dbReference type="InterPro" id="IPR002913">
    <property type="entry name" value="START_lipid-bd_dom"/>
</dbReference>
<dbReference type="EMBL" id="BRYB01002147">
    <property type="protein sequence ID" value="GMI40355.1"/>
    <property type="molecule type" value="Genomic_DNA"/>
</dbReference>
<evidence type="ECO:0000256" key="2">
    <source>
        <dbReference type="SAM" id="Phobius"/>
    </source>
</evidence>
<reference evidence="4 5" key="1">
    <citation type="journal article" date="2023" name="Commun. Biol.">
        <title>Genome analysis of Parmales, the sister group of diatoms, reveals the evolutionary specialization of diatoms from phago-mixotrophs to photoautotrophs.</title>
        <authorList>
            <person name="Ban H."/>
            <person name="Sato S."/>
            <person name="Yoshikawa S."/>
            <person name="Yamada K."/>
            <person name="Nakamura Y."/>
            <person name="Ichinomiya M."/>
            <person name="Sato N."/>
            <person name="Blanc-Mathieu R."/>
            <person name="Endo H."/>
            <person name="Kuwata A."/>
            <person name="Ogata H."/>
        </authorList>
    </citation>
    <scope>NUCLEOTIDE SEQUENCE [LARGE SCALE GENOMIC DNA]</scope>
</reference>
<dbReference type="PANTHER" id="PTHR19308">
    <property type="entry name" value="PHOSPHATIDYLCHOLINE TRANSFER PROTEIN"/>
    <property type="match status" value="1"/>
</dbReference>
<dbReference type="InterPro" id="IPR051213">
    <property type="entry name" value="START_lipid_transfer"/>
</dbReference>
<comment type="caution">
    <text evidence="4">The sequence shown here is derived from an EMBL/GenBank/DDBJ whole genome shotgun (WGS) entry which is preliminary data.</text>
</comment>
<keyword evidence="2" id="KW-0812">Transmembrane</keyword>
<feature type="transmembrane region" description="Helical" evidence="2">
    <location>
        <begin position="1058"/>
        <end position="1077"/>
    </location>
</feature>
<feature type="transmembrane region" description="Helical" evidence="2">
    <location>
        <begin position="1089"/>
        <end position="1107"/>
    </location>
</feature>
<feature type="compositionally biased region" description="Basic and acidic residues" evidence="1">
    <location>
        <begin position="1334"/>
        <end position="1354"/>
    </location>
</feature>
<accession>A0ABQ6N4S8</accession>
<dbReference type="SUPFAM" id="SSF55961">
    <property type="entry name" value="Bet v1-like"/>
    <property type="match status" value="3"/>
</dbReference>
<dbReference type="Pfam" id="PF01852">
    <property type="entry name" value="START"/>
    <property type="match status" value="1"/>
</dbReference>
<keyword evidence="2" id="KW-1133">Transmembrane helix</keyword>
<feature type="region of interest" description="Disordered" evidence="1">
    <location>
        <begin position="1304"/>
        <end position="1354"/>
    </location>
</feature>
<dbReference type="Proteomes" id="UP001165060">
    <property type="component" value="Unassembled WGS sequence"/>
</dbReference>
<proteinExistence type="predicted"/>
<evidence type="ECO:0000313" key="5">
    <source>
        <dbReference type="Proteomes" id="UP001165060"/>
    </source>
</evidence>